<dbReference type="InterPro" id="IPR017850">
    <property type="entry name" value="Alkaline_phosphatase_core_sf"/>
</dbReference>
<dbReference type="PANTHER" id="PTHR30443">
    <property type="entry name" value="INNER MEMBRANE PROTEIN"/>
    <property type="match status" value="1"/>
</dbReference>
<evidence type="ECO:0000256" key="4">
    <source>
        <dbReference type="ARBA" id="ARBA00022692"/>
    </source>
</evidence>
<dbReference type="Pfam" id="PF00884">
    <property type="entry name" value="Sulfatase"/>
    <property type="match status" value="1"/>
</dbReference>
<evidence type="ECO:0000256" key="1">
    <source>
        <dbReference type="ARBA" id="ARBA00004651"/>
    </source>
</evidence>
<keyword evidence="6 7" id="KW-0472">Membrane</keyword>
<dbReference type="GO" id="GO:0005886">
    <property type="term" value="C:plasma membrane"/>
    <property type="evidence" value="ECO:0007669"/>
    <property type="project" value="UniProtKB-SubCell"/>
</dbReference>
<keyword evidence="4 7" id="KW-0812">Transmembrane</keyword>
<dbReference type="Gene3D" id="3.40.720.10">
    <property type="entry name" value="Alkaline Phosphatase, subunit A"/>
    <property type="match status" value="1"/>
</dbReference>
<dbReference type="RefSeq" id="WP_104763738.1">
    <property type="nucleotide sequence ID" value="NZ_FZPM01000031.1"/>
</dbReference>
<comment type="caution">
    <text evidence="9">The sequence shown here is derived from an EMBL/GenBank/DDBJ whole genome shotgun (WGS) entry which is preliminary data.</text>
</comment>
<keyword evidence="2" id="KW-1003">Cell membrane</keyword>
<reference evidence="9 10" key="1">
    <citation type="submission" date="2018-04" db="EMBL/GenBank/DDBJ databases">
        <title>Novel Campyloabacter and Helicobacter Species and Strains.</title>
        <authorList>
            <person name="Mannion A.J."/>
            <person name="Shen Z."/>
            <person name="Fox J.G."/>
        </authorList>
    </citation>
    <scope>NUCLEOTIDE SEQUENCE [LARGE SCALE GENOMIC DNA]</scope>
    <source>
        <strain evidence="9 10">MIT 97-5075</strain>
    </source>
</reference>
<keyword evidence="3" id="KW-0808">Transferase</keyword>
<dbReference type="InterPro" id="IPR000917">
    <property type="entry name" value="Sulfatase_N"/>
</dbReference>
<dbReference type="Proteomes" id="UP000256424">
    <property type="component" value="Unassembled WGS sequence"/>
</dbReference>
<dbReference type="GO" id="GO:0009244">
    <property type="term" value="P:lipopolysaccharide core region biosynthetic process"/>
    <property type="evidence" value="ECO:0007669"/>
    <property type="project" value="TreeGrafter"/>
</dbReference>
<evidence type="ECO:0000256" key="6">
    <source>
        <dbReference type="ARBA" id="ARBA00023136"/>
    </source>
</evidence>
<keyword evidence="5 7" id="KW-1133">Transmembrane helix</keyword>
<protein>
    <recommendedName>
        <fullName evidence="8">Sulfatase N-terminal domain-containing protein</fullName>
    </recommendedName>
</protein>
<dbReference type="OrthoDB" id="9786870at2"/>
<name>A0A3D8IYY0_9HELI</name>
<evidence type="ECO:0000256" key="2">
    <source>
        <dbReference type="ARBA" id="ARBA00022475"/>
    </source>
</evidence>
<feature type="domain" description="Sulfatase N-terminal" evidence="8">
    <location>
        <begin position="133"/>
        <end position="389"/>
    </location>
</feature>
<evidence type="ECO:0000256" key="3">
    <source>
        <dbReference type="ARBA" id="ARBA00022679"/>
    </source>
</evidence>
<evidence type="ECO:0000313" key="9">
    <source>
        <dbReference type="EMBL" id="RDU70253.1"/>
    </source>
</evidence>
<dbReference type="InterPro" id="IPR040423">
    <property type="entry name" value="PEA_transferase"/>
</dbReference>
<evidence type="ECO:0000256" key="7">
    <source>
        <dbReference type="SAM" id="Phobius"/>
    </source>
</evidence>
<feature type="transmembrane region" description="Helical" evidence="7">
    <location>
        <begin position="32"/>
        <end position="49"/>
    </location>
</feature>
<evidence type="ECO:0000259" key="8">
    <source>
        <dbReference type="Pfam" id="PF00884"/>
    </source>
</evidence>
<evidence type="ECO:0000256" key="5">
    <source>
        <dbReference type="ARBA" id="ARBA00022989"/>
    </source>
</evidence>
<dbReference type="EMBL" id="NXLW01000022">
    <property type="protein sequence ID" value="RDU70253.1"/>
    <property type="molecule type" value="Genomic_DNA"/>
</dbReference>
<evidence type="ECO:0000313" key="10">
    <source>
        <dbReference type="Proteomes" id="UP000256424"/>
    </source>
</evidence>
<sequence>MDIFLSTNLNEVQEFLQFYANVNLLQITDTKTSFPVFVLILLLLGALIYKLNLPRFTFSSKVAFLFAVLCFAFTVRDYKYSNALYRIIVAFQEAKMQAMRITVAHKQFLTSKVDSIAKMQHISTQQNIGGQPPYIVIILGESTQRGYMSLYGFSLATSPNLLEFAKSKNLFIFDNIISPATSTNASLEKVLTINNYENNAIPWFSQFNIIDILKIAGYNTTWISNQPGTTAHESVATSIAKQADNASFAKYGKYDESILPLLDSIKQQNTKQKQAYIIHLVGTHWFYQFRYPPNKAHFTDKDVESIQGAYKLTPAQRANKRHYLNAVLYNDFIVASIIERFQNDNAIIFYLSDHGEELYETRGIAGHGGKSHFMVEIPFMIYTTDKHKRIIKHKLL</sequence>
<dbReference type="InterPro" id="IPR058130">
    <property type="entry name" value="PEA_transf_C"/>
</dbReference>
<feature type="transmembrane region" description="Helical" evidence="7">
    <location>
        <begin position="56"/>
        <end position="75"/>
    </location>
</feature>
<dbReference type="GO" id="GO:0016776">
    <property type="term" value="F:phosphotransferase activity, phosphate group as acceptor"/>
    <property type="evidence" value="ECO:0007669"/>
    <property type="project" value="TreeGrafter"/>
</dbReference>
<dbReference type="AlphaFoldDB" id="A0A3D8IYY0"/>
<accession>A0A3D8IYY0</accession>
<comment type="subcellular location">
    <subcellularLocation>
        <location evidence="1">Cell membrane</location>
        <topology evidence="1">Multi-pass membrane protein</topology>
    </subcellularLocation>
</comment>
<keyword evidence="10" id="KW-1185">Reference proteome</keyword>
<dbReference type="SUPFAM" id="SSF53649">
    <property type="entry name" value="Alkaline phosphatase-like"/>
    <property type="match status" value="1"/>
</dbReference>
<dbReference type="PANTHER" id="PTHR30443:SF2">
    <property type="entry name" value="PHOSPHOETHANOLAMINE TRANSFERASE EPTC"/>
    <property type="match status" value="1"/>
</dbReference>
<organism evidence="9 10">
    <name type="scientific">Helicobacter aurati</name>
    <dbReference type="NCBI Taxonomy" id="137778"/>
    <lineage>
        <taxon>Bacteria</taxon>
        <taxon>Pseudomonadati</taxon>
        <taxon>Campylobacterota</taxon>
        <taxon>Epsilonproteobacteria</taxon>
        <taxon>Campylobacterales</taxon>
        <taxon>Helicobacteraceae</taxon>
        <taxon>Helicobacter</taxon>
    </lineage>
</organism>
<dbReference type="CDD" id="cd16017">
    <property type="entry name" value="LptA"/>
    <property type="match status" value="1"/>
</dbReference>
<gene>
    <name evidence="9" type="ORF">CQA66_08615</name>
</gene>
<proteinExistence type="predicted"/>